<dbReference type="Proteomes" id="UP001417504">
    <property type="component" value="Unassembled WGS sequence"/>
</dbReference>
<keyword evidence="20" id="KW-1185">Reference proteome</keyword>
<comment type="caution">
    <text evidence="19">The sequence shown here is derived from an EMBL/GenBank/DDBJ whole genome shotgun (WGS) entry which is preliminary data.</text>
</comment>
<evidence type="ECO:0000256" key="13">
    <source>
        <dbReference type="ARBA" id="ARBA00023002"/>
    </source>
</evidence>
<comment type="subcellular location">
    <subcellularLocation>
        <location evidence="3">Cytoplasm</location>
    </subcellularLocation>
</comment>
<evidence type="ECO:0000256" key="3">
    <source>
        <dbReference type="ARBA" id="ARBA00004496"/>
    </source>
</evidence>
<comment type="catalytic activity">
    <reaction evidence="16">
        <text>UDP-N-acetyl-alpha-D-muramate + NADP(+) = UDP-N-acetyl-3-O-(1-carboxyvinyl)-alpha-D-glucosamine + NADPH + H(+)</text>
        <dbReference type="Rhea" id="RHEA:12248"/>
        <dbReference type="ChEBI" id="CHEBI:15378"/>
        <dbReference type="ChEBI" id="CHEBI:57783"/>
        <dbReference type="ChEBI" id="CHEBI:58349"/>
        <dbReference type="ChEBI" id="CHEBI:68483"/>
        <dbReference type="ChEBI" id="CHEBI:70757"/>
        <dbReference type="EC" id="1.3.1.98"/>
    </reaction>
</comment>
<evidence type="ECO:0000256" key="1">
    <source>
        <dbReference type="ARBA" id="ARBA00001974"/>
    </source>
</evidence>
<comment type="pathway">
    <text evidence="4">Cell wall biogenesis; peptidoglycan biosynthesis.</text>
</comment>
<dbReference type="GO" id="GO:0005829">
    <property type="term" value="C:cytosol"/>
    <property type="evidence" value="ECO:0007669"/>
    <property type="project" value="TreeGrafter"/>
</dbReference>
<dbReference type="PROSITE" id="PS51387">
    <property type="entry name" value="FAD_PCMH"/>
    <property type="match status" value="1"/>
</dbReference>
<dbReference type="InterPro" id="IPR011601">
    <property type="entry name" value="MurB_C"/>
</dbReference>
<evidence type="ECO:0000256" key="2">
    <source>
        <dbReference type="ARBA" id="ARBA00003921"/>
    </source>
</evidence>
<evidence type="ECO:0000256" key="7">
    <source>
        <dbReference type="ARBA" id="ARBA00022618"/>
    </source>
</evidence>
<sequence>MMTRQQGRDDDIETTLQAEAGENEIVIVELGLQATDHGEPSTADRNHVETTLQAEGGEDIVVEVDGFQAPNEEPYTRSLNPSDRSEVHPGSNDDRFPNGNGNGLQAPSTAIEESIAAVVIAMKPRKQNEAMLHIIFERMKKKVWSVGELMRHHRSCEEMKGSEEKDRDHILIVCPAVSNAGIAMPYGDGDAIISRRDDSRNPQLPADMPTELGISGFSYITTTDEHKMTLQLTTPSSSSLHLFSSTLPQKRPHHNLAFTSLIQHKPLLSSPHHHLSPIKCDFDELNIIHGQKLLSDLCTWGIGGPCAHFAQVSNHNQLISTIRFCRETSIGFVIVGKGSNCLFDDMGFDGCVILNRIDFVENTDDELLGGCYYRVGSGCPFNRFGIQSCIDGFGGLEFAAGIPGTVGGAVYMNAGADGQETSDTVDSVEIVTIDGERGVFNRNDLAFGYRWSCFQEMEDLAAIVSVTFRLKASSSSRERQQDYMARRRLLQPVGERSAGSVFRNPSGVGFSAGELIEKAGMKGFRVGGAKVSDKHANFFINSGSSTSSDMLELIHIVKEKVNQKFGIQLVEEIRYISPYQQSSQ</sequence>
<dbReference type="GO" id="GO:0008360">
    <property type="term" value="P:regulation of cell shape"/>
    <property type="evidence" value="ECO:0007669"/>
    <property type="project" value="UniProtKB-KW"/>
</dbReference>
<dbReference type="GO" id="GO:0051301">
    <property type="term" value="P:cell division"/>
    <property type="evidence" value="ECO:0007669"/>
    <property type="project" value="UniProtKB-KW"/>
</dbReference>
<dbReference type="InterPro" id="IPR016167">
    <property type="entry name" value="FAD-bd_PCMH_sub1"/>
</dbReference>
<evidence type="ECO:0000256" key="5">
    <source>
        <dbReference type="ARBA" id="ARBA00012518"/>
    </source>
</evidence>
<dbReference type="AlphaFoldDB" id="A0AAP0EDH3"/>
<dbReference type="InterPro" id="IPR016169">
    <property type="entry name" value="FAD-bd_PCMH_sub2"/>
</dbReference>
<dbReference type="InterPro" id="IPR006094">
    <property type="entry name" value="Oxid_FAD_bind_N"/>
</dbReference>
<evidence type="ECO:0000259" key="18">
    <source>
        <dbReference type="PROSITE" id="PS51387"/>
    </source>
</evidence>
<evidence type="ECO:0000256" key="8">
    <source>
        <dbReference type="ARBA" id="ARBA00022630"/>
    </source>
</evidence>
<feature type="region of interest" description="Disordered" evidence="17">
    <location>
        <begin position="1"/>
        <end position="20"/>
    </location>
</feature>
<dbReference type="GO" id="GO:0071949">
    <property type="term" value="F:FAD binding"/>
    <property type="evidence" value="ECO:0007669"/>
    <property type="project" value="InterPro"/>
</dbReference>
<comment type="cofactor">
    <cofactor evidence="1">
        <name>FAD</name>
        <dbReference type="ChEBI" id="CHEBI:57692"/>
    </cofactor>
</comment>
<dbReference type="EC" id="1.3.1.98" evidence="5"/>
<dbReference type="Gene3D" id="3.90.78.10">
    <property type="entry name" value="UDP-N-acetylenolpyruvoylglucosamine reductase, C-terminal domain"/>
    <property type="match status" value="1"/>
</dbReference>
<evidence type="ECO:0000256" key="16">
    <source>
        <dbReference type="ARBA" id="ARBA00048914"/>
    </source>
</evidence>
<keyword evidence="14" id="KW-0131">Cell cycle</keyword>
<keyword evidence="9" id="KW-0274">FAD</keyword>
<dbReference type="SUPFAM" id="SSF56194">
    <property type="entry name" value="Uridine diphospho-N-Acetylenolpyruvylglucosamine reductase, MurB, C-terminal domain"/>
    <property type="match status" value="1"/>
</dbReference>
<dbReference type="HAMAP" id="MF_00037">
    <property type="entry name" value="MurB"/>
    <property type="match status" value="1"/>
</dbReference>
<keyword evidence="13" id="KW-0560">Oxidoreductase</keyword>
<keyword evidence="11" id="KW-0133">Cell shape</keyword>
<protein>
    <recommendedName>
        <fullName evidence="5">UDP-N-acetylmuramate dehydrogenase</fullName>
        <ecNumber evidence="5">1.3.1.98</ecNumber>
    </recommendedName>
</protein>
<evidence type="ECO:0000256" key="11">
    <source>
        <dbReference type="ARBA" id="ARBA00022960"/>
    </source>
</evidence>
<accession>A0AAP0EDH3</accession>
<keyword evidence="8" id="KW-0285">Flavoprotein</keyword>
<dbReference type="Pfam" id="PF02873">
    <property type="entry name" value="MurB_C"/>
    <property type="match status" value="1"/>
</dbReference>
<dbReference type="NCBIfam" id="TIGR00179">
    <property type="entry name" value="murB"/>
    <property type="match status" value="1"/>
</dbReference>
<dbReference type="Gene3D" id="3.30.465.10">
    <property type="match status" value="1"/>
</dbReference>
<dbReference type="Gene3D" id="3.30.43.10">
    <property type="entry name" value="Uridine Diphospho-n-acetylenolpyruvylglucosamine Reductase, domain 2"/>
    <property type="match status" value="1"/>
</dbReference>
<evidence type="ECO:0000256" key="14">
    <source>
        <dbReference type="ARBA" id="ARBA00023306"/>
    </source>
</evidence>
<evidence type="ECO:0000256" key="15">
    <source>
        <dbReference type="ARBA" id="ARBA00023316"/>
    </source>
</evidence>
<evidence type="ECO:0000256" key="10">
    <source>
        <dbReference type="ARBA" id="ARBA00022857"/>
    </source>
</evidence>
<dbReference type="NCBIfam" id="NF010480">
    <property type="entry name" value="PRK13905.1"/>
    <property type="match status" value="1"/>
</dbReference>
<organism evidence="19 20">
    <name type="scientific">Stephania japonica</name>
    <dbReference type="NCBI Taxonomy" id="461633"/>
    <lineage>
        <taxon>Eukaryota</taxon>
        <taxon>Viridiplantae</taxon>
        <taxon>Streptophyta</taxon>
        <taxon>Embryophyta</taxon>
        <taxon>Tracheophyta</taxon>
        <taxon>Spermatophyta</taxon>
        <taxon>Magnoliopsida</taxon>
        <taxon>Ranunculales</taxon>
        <taxon>Menispermaceae</taxon>
        <taxon>Menispermoideae</taxon>
        <taxon>Cissampelideae</taxon>
        <taxon>Stephania</taxon>
    </lineage>
</organism>
<evidence type="ECO:0000313" key="19">
    <source>
        <dbReference type="EMBL" id="KAK9091316.1"/>
    </source>
</evidence>
<comment type="function">
    <text evidence="2">Cell wall formation.</text>
</comment>
<dbReference type="InterPro" id="IPR003170">
    <property type="entry name" value="MurB"/>
</dbReference>
<evidence type="ECO:0000256" key="12">
    <source>
        <dbReference type="ARBA" id="ARBA00022984"/>
    </source>
</evidence>
<keyword evidence="10" id="KW-0521">NADP</keyword>
<evidence type="ECO:0000256" key="4">
    <source>
        <dbReference type="ARBA" id="ARBA00004752"/>
    </source>
</evidence>
<reference evidence="19 20" key="1">
    <citation type="submission" date="2024-01" db="EMBL/GenBank/DDBJ databases">
        <title>Genome assemblies of Stephania.</title>
        <authorList>
            <person name="Yang L."/>
        </authorList>
    </citation>
    <scope>NUCLEOTIDE SEQUENCE [LARGE SCALE GENOMIC DNA]</scope>
    <source>
        <strain evidence="19">QJT</strain>
        <tissue evidence="19">Leaf</tissue>
    </source>
</reference>
<dbReference type="EMBL" id="JBBNAE010000010">
    <property type="protein sequence ID" value="KAK9091316.1"/>
    <property type="molecule type" value="Genomic_DNA"/>
</dbReference>
<keyword evidence="7" id="KW-0132">Cell division</keyword>
<evidence type="ECO:0000256" key="6">
    <source>
        <dbReference type="ARBA" id="ARBA00022490"/>
    </source>
</evidence>
<keyword evidence="6" id="KW-0963">Cytoplasm</keyword>
<keyword evidence="12" id="KW-0573">Peptidoglycan synthesis</keyword>
<gene>
    <name evidence="19" type="ORF">Sjap_024493</name>
</gene>
<proteinExistence type="inferred from homology"/>
<dbReference type="GO" id="GO:0071555">
    <property type="term" value="P:cell wall organization"/>
    <property type="evidence" value="ECO:0007669"/>
    <property type="project" value="UniProtKB-KW"/>
</dbReference>
<dbReference type="Pfam" id="PF01565">
    <property type="entry name" value="FAD_binding_4"/>
    <property type="match status" value="1"/>
</dbReference>
<dbReference type="PANTHER" id="PTHR21071:SF4">
    <property type="entry name" value="UDP-N-ACETYLENOLPYRUVOYLGLUCOSAMINE REDUCTASE"/>
    <property type="match status" value="1"/>
</dbReference>
<keyword evidence="15" id="KW-0961">Cell wall biogenesis/degradation</keyword>
<dbReference type="PANTHER" id="PTHR21071">
    <property type="entry name" value="UDP-N-ACETYLENOLPYRUVOYLGLUCOSAMINE REDUCTASE"/>
    <property type="match status" value="1"/>
</dbReference>
<dbReference type="GO" id="GO:0008762">
    <property type="term" value="F:UDP-N-acetylmuramate dehydrogenase activity"/>
    <property type="evidence" value="ECO:0007669"/>
    <property type="project" value="UniProtKB-EC"/>
</dbReference>
<name>A0AAP0EDH3_9MAGN</name>
<dbReference type="InterPro" id="IPR036318">
    <property type="entry name" value="FAD-bd_PCMH-like_sf"/>
</dbReference>
<evidence type="ECO:0000313" key="20">
    <source>
        <dbReference type="Proteomes" id="UP001417504"/>
    </source>
</evidence>
<feature type="compositionally biased region" description="Basic and acidic residues" evidence="17">
    <location>
        <begin position="83"/>
        <end position="96"/>
    </location>
</feature>
<dbReference type="InterPro" id="IPR036635">
    <property type="entry name" value="MurB_C_sf"/>
</dbReference>
<dbReference type="InterPro" id="IPR016166">
    <property type="entry name" value="FAD-bd_PCMH"/>
</dbReference>
<feature type="domain" description="FAD-binding PCMH-type" evidence="18">
    <location>
        <begin position="302"/>
        <end position="473"/>
    </location>
</feature>
<evidence type="ECO:0000256" key="17">
    <source>
        <dbReference type="SAM" id="MobiDB-lite"/>
    </source>
</evidence>
<evidence type="ECO:0000256" key="9">
    <source>
        <dbReference type="ARBA" id="ARBA00022827"/>
    </source>
</evidence>
<dbReference type="SUPFAM" id="SSF56176">
    <property type="entry name" value="FAD-binding/transporter-associated domain-like"/>
    <property type="match status" value="1"/>
</dbReference>
<feature type="region of interest" description="Disordered" evidence="17">
    <location>
        <begin position="67"/>
        <end position="106"/>
    </location>
</feature>